<dbReference type="PROSITE" id="PS00488">
    <property type="entry name" value="PAL_HISTIDASE"/>
    <property type="match status" value="1"/>
</dbReference>
<keyword evidence="5" id="KW-1185">Reference proteome</keyword>
<evidence type="ECO:0000313" key="4">
    <source>
        <dbReference type="EMBL" id="PVH96196.1"/>
    </source>
</evidence>
<evidence type="ECO:0000256" key="3">
    <source>
        <dbReference type="SAM" id="MobiDB-lite"/>
    </source>
</evidence>
<dbReference type="OrthoDB" id="10051290at2759"/>
<dbReference type="Gene3D" id="1.10.275.10">
    <property type="entry name" value="Fumarase/aspartase (N-terminal domain)"/>
    <property type="match status" value="1"/>
</dbReference>
<dbReference type="EMBL" id="KZ805471">
    <property type="protein sequence ID" value="PVH96196.1"/>
    <property type="molecule type" value="Genomic_DNA"/>
</dbReference>
<name>A0A2V1DDH0_9PLEO</name>
<evidence type="ECO:0000256" key="1">
    <source>
        <dbReference type="ARBA" id="ARBA00007238"/>
    </source>
</evidence>
<sequence>MELSYDIASPALTTTFRTWQRVTLLRGGGGEVFVDGRTLDIGAVAAVAYHGCVPKLSTDPHLLERMDASVKILMNQLHKGYFVYAGVNTGFGGSADTRTDRLVALQAALLQHTQAGVLVAADRSDGSHDKGPSERRRLQSHAMPAPWVRAATIVRCNSTVKGHSAVSPEVTRSLLELLKHGITPVVPLRGSLSASGDLMPLSYIAGAIEGSPDIYVQVQNPAAADPPVTMTARDALLSVRMSPRAMGPKEGLCIVNGTSSSVALAALVMFESHMLSVLVQALSGMAVEALMGSAESFHPFISAVRPHGGQIECSRNVLQLLQGSLLVQNVDGEKDHNRSGLVQDRYALRSVPQWIGPQLEDLHLAHRQVTTELNSSCDNPLVDAESDDVYYGCNFQAASVTSAMEKARTALQMLGKLVFAQSTEMIEPHLNNGLPTNLAADNPNLSFTMKGVDTNMAAYMAELAYLAHPVSSHVQAAEMHNQSVNSMAFASSRFTMDAVEVLSIMCACHLYVGCQALDLRALHLRFLNRAFETLRALNAQVFLYATETELSQLNGAIKAHLTDTWPKTNTLAIEERCRVTAKTALDSIVAVFSQRGHDEEGPRAYDLVLWTERATYALSELYMTTVERFAQDPHTIELLGTGSRALYKTVRQTLGVPFHRGLVEHPTIESSELHGREKKTIGSWISIIYESIRTTQLFGPLMDVLGTTALVG</sequence>
<feature type="region of interest" description="Disordered" evidence="3">
    <location>
        <begin position="122"/>
        <end position="141"/>
    </location>
</feature>
<dbReference type="Pfam" id="PF00221">
    <property type="entry name" value="Lyase_aromatic"/>
    <property type="match status" value="1"/>
</dbReference>
<comment type="similarity">
    <text evidence="1 2">Belongs to the PAL/histidase family.</text>
</comment>
<accession>A0A2V1DDH0</accession>
<dbReference type="Proteomes" id="UP000244855">
    <property type="component" value="Unassembled WGS sequence"/>
</dbReference>
<dbReference type="PANTHER" id="PTHR10362">
    <property type="entry name" value="HISTIDINE AMMONIA-LYASE"/>
    <property type="match status" value="1"/>
</dbReference>
<dbReference type="GO" id="GO:0016841">
    <property type="term" value="F:ammonia-lyase activity"/>
    <property type="evidence" value="ECO:0007669"/>
    <property type="project" value="InterPro"/>
</dbReference>
<dbReference type="AlphaFoldDB" id="A0A2V1DDH0"/>
<reference evidence="4 5" key="1">
    <citation type="journal article" date="2018" name="Sci. Rep.">
        <title>Comparative genomics provides insights into the lifestyle and reveals functional heterogeneity of dark septate endophytic fungi.</title>
        <authorList>
            <person name="Knapp D.G."/>
            <person name="Nemeth J.B."/>
            <person name="Barry K."/>
            <person name="Hainaut M."/>
            <person name="Henrissat B."/>
            <person name="Johnson J."/>
            <person name="Kuo A."/>
            <person name="Lim J.H.P."/>
            <person name="Lipzen A."/>
            <person name="Nolan M."/>
            <person name="Ohm R.A."/>
            <person name="Tamas L."/>
            <person name="Grigoriev I.V."/>
            <person name="Spatafora J.W."/>
            <person name="Nagy L.G."/>
            <person name="Kovacs G.M."/>
        </authorList>
    </citation>
    <scope>NUCLEOTIDE SEQUENCE [LARGE SCALE GENOMIC DNA]</scope>
    <source>
        <strain evidence="4 5">DSE2036</strain>
    </source>
</reference>
<dbReference type="InterPro" id="IPR001106">
    <property type="entry name" value="Aromatic_Lyase"/>
</dbReference>
<dbReference type="STRING" id="97972.A0A2V1DDH0"/>
<dbReference type="Gene3D" id="1.10.274.20">
    <property type="entry name" value="Phenylalanine ammonia-lyase 1, domain 3"/>
    <property type="match status" value="1"/>
</dbReference>
<dbReference type="InterPro" id="IPR008948">
    <property type="entry name" value="L-Aspartase-like"/>
</dbReference>
<dbReference type="GO" id="GO:0006559">
    <property type="term" value="P:L-phenylalanine catabolic process"/>
    <property type="evidence" value="ECO:0007669"/>
    <property type="project" value="InterPro"/>
</dbReference>
<evidence type="ECO:0000256" key="2">
    <source>
        <dbReference type="RuleBase" id="RU003954"/>
    </source>
</evidence>
<dbReference type="Gene3D" id="1.20.200.10">
    <property type="entry name" value="Fumarase/aspartase (Central domain)"/>
    <property type="match status" value="1"/>
</dbReference>
<evidence type="ECO:0000313" key="5">
    <source>
        <dbReference type="Proteomes" id="UP000244855"/>
    </source>
</evidence>
<dbReference type="InterPro" id="IPR005922">
    <property type="entry name" value="Phe_NH3-lyase"/>
</dbReference>
<protein>
    <submittedName>
        <fullName evidence="4">Phenylalanine ammonia-lyase</fullName>
    </submittedName>
</protein>
<feature type="compositionally biased region" description="Basic and acidic residues" evidence="3">
    <location>
        <begin position="122"/>
        <end position="137"/>
    </location>
</feature>
<dbReference type="InterPro" id="IPR024083">
    <property type="entry name" value="Fumarase/histidase_N"/>
</dbReference>
<keyword evidence="2 4" id="KW-0456">Lyase</keyword>
<dbReference type="NCBIfam" id="TIGR01226">
    <property type="entry name" value="phe_am_lyase"/>
    <property type="match status" value="1"/>
</dbReference>
<dbReference type="GO" id="GO:0005737">
    <property type="term" value="C:cytoplasm"/>
    <property type="evidence" value="ECO:0007669"/>
    <property type="project" value="InterPro"/>
</dbReference>
<dbReference type="InterPro" id="IPR022313">
    <property type="entry name" value="Phe/His_NH3-lyase_AS"/>
</dbReference>
<proteinExistence type="inferred from homology"/>
<organism evidence="4 5">
    <name type="scientific">Periconia macrospinosa</name>
    <dbReference type="NCBI Taxonomy" id="97972"/>
    <lineage>
        <taxon>Eukaryota</taxon>
        <taxon>Fungi</taxon>
        <taxon>Dikarya</taxon>
        <taxon>Ascomycota</taxon>
        <taxon>Pezizomycotina</taxon>
        <taxon>Dothideomycetes</taxon>
        <taxon>Pleosporomycetidae</taxon>
        <taxon>Pleosporales</taxon>
        <taxon>Massarineae</taxon>
        <taxon>Periconiaceae</taxon>
        <taxon>Periconia</taxon>
    </lineage>
</organism>
<dbReference type="CDD" id="cd00332">
    <property type="entry name" value="PAL-HAL"/>
    <property type="match status" value="1"/>
</dbReference>
<dbReference type="InterPro" id="IPR023144">
    <property type="entry name" value="Phe_NH3-lyase_shielding_dom_sf"/>
</dbReference>
<gene>
    <name evidence="4" type="ORF">DM02DRAFT_688419</name>
</gene>
<dbReference type="SUPFAM" id="SSF48557">
    <property type="entry name" value="L-aspartase-like"/>
    <property type="match status" value="1"/>
</dbReference>